<comment type="caution">
    <text evidence="3">The sequence shown here is derived from an EMBL/GenBank/DDBJ whole genome shotgun (WGS) entry which is preliminary data.</text>
</comment>
<proteinExistence type="predicted"/>
<dbReference type="Gene3D" id="3.20.20.80">
    <property type="entry name" value="Glycosidases"/>
    <property type="match status" value="1"/>
</dbReference>
<gene>
    <name evidence="3" type="ORF">EI684_13395</name>
</gene>
<evidence type="ECO:0000313" key="3">
    <source>
        <dbReference type="EMBL" id="RRR70396.1"/>
    </source>
</evidence>
<dbReference type="PANTHER" id="PTHR12631:SF10">
    <property type="entry name" value="BETA-XYLOSIDASE-LIKE PROTEIN-RELATED"/>
    <property type="match status" value="1"/>
</dbReference>
<accession>A0A426TXC8</accession>
<dbReference type="PANTHER" id="PTHR12631">
    <property type="entry name" value="ALPHA-L-IDURONIDASE"/>
    <property type="match status" value="1"/>
</dbReference>
<feature type="domain" description="Asl1-like glycosyl hydrolase catalytic" evidence="2">
    <location>
        <begin position="158"/>
        <end position="315"/>
    </location>
</feature>
<dbReference type="AlphaFoldDB" id="A0A426TXC8"/>
<evidence type="ECO:0000256" key="1">
    <source>
        <dbReference type="SAM" id="SignalP"/>
    </source>
</evidence>
<dbReference type="EMBL" id="RSAS01000526">
    <property type="protein sequence ID" value="RRR70396.1"/>
    <property type="molecule type" value="Genomic_DNA"/>
</dbReference>
<organism evidence="3 4">
    <name type="scientific">Candidatus Viridilinea halotolerans</name>
    <dbReference type="NCBI Taxonomy" id="2491704"/>
    <lineage>
        <taxon>Bacteria</taxon>
        <taxon>Bacillati</taxon>
        <taxon>Chloroflexota</taxon>
        <taxon>Chloroflexia</taxon>
        <taxon>Chloroflexales</taxon>
        <taxon>Chloroflexineae</taxon>
        <taxon>Oscillochloridaceae</taxon>
        <taxon>Candidatus Viridilinea</taxon>
    </lineage>
</organism>
<feature type="signal peptide" evidence="1">
    <location>
        <begin position="1"/>
        <end position="27"/>
    </location>
</feature>
<dbReference type="Proteomes" id="UP000280307">
    <property type="component" value="Unassembled WGS sequence"/>
</dbReference>
<evidence type="ECO:0000313" key="4">
    <source>
        <dbReference type="Proteomes" id="UP000280307"/>
    </source>
</evidence>
<name>A0A426TXC8_9CHLR</name>
<dbReference type="GO" id="GO:0004553">
    <property type="term" value="F:hydrolase activity, hydrolyzing O-glycosyl compounds"/>
    <property type="evidence" value="ECO:0007669"/>
    <property type="project" value="TreeGrafter"/>
</dbReference>
<dbReference type="InterPro" id="IPR051923">
    <property type="entry name" value="Glycosyl_Hydrolase_39"/>
</dbReference>
<dbReference type="SUPFAM" id="SSF51445">
    <property type="entry name" value="(Trans)glycosidases"/>
    <property type="match status" value="1"/>
</dbReference>
<keyword evidence="3" id="KW-0378">Hydrolase</keyword>
<feature type="chain" id="PRO_5019572501" evidence="1">
    <location>
        <begin position="28"/>
        <end position="595"/>
    </location>
</feature>
<sequence length="595" mass="66360">MHRLLILLLLPLLTAATLVPVASPAPAASPVRTPVSAPVFGLNSHLATRYPDPATMDVPAELLTELGVTWAREDFHWHRVQPRPAMWDWTFTDAAMRAILSRDVQVLGVLGPSVGWATPHSGDPANDVSYYAPNPDAFVQYARGVVTRYRRYVKHWEIWNEPDHPYFWRPNPDVAAYTRMLIQTAAMIREVDPEAKILLGGINPYDTTFLRGVAEYGGWNSFDILAIHPYVNPYSPEHGNLAAAADGVRALMSRYGQKPIWATEVGWASGPGDRDTGQTANEQNQADYLVRANLMLWEAGIEKIFWYTFKDDPSNPYGLVRLGSGRTDYARQHLKPAFFALRTINQQMAGVNYVERRDLFTEQVLVNFADLQNWRRTSQPNGTLRPSTRSRAYGQAAELSYSFTTRENDYVVFERNPPIPIPGQPYAIGAWLYGDGSTHGFKVWLRDAQGEVLQFVLGPVGAPGWHFIQTALGGEVEPGNVIVPVPGGNRRLDFPATLQAIVLDDMVDSFVGDGVIWIDDIRAINGHEIYDLRLVRGNEALDILWSPPGARANLATTSRTATLIDRDGNQSSLAAEQGRLRVNLGSAPVYLWHRR</sequence>
<dbReference type="InterPro" id="IPR017853">
    <property type="entry name" value="GH"/>
</dbReference>
<dbReference type="Pfam" id="PF11790">
    <property type="entry name" value="Glyco_hydro_cc"/>
    <property type="match status" value="1"/>
</dbReference>
<dbReference type="InterPro" id="IPR024655">
    <property type="entry name" value="Asl1_glyco_hydro_catalytic"/>
</dbReference>
<reference evidence="3 4" key="1">
    <citation type="submission" date="2018-12" db="EMBL/GenBank/DDBJ databases">
        <title>Genome Sequence of Candidatus Viridilinea halotolerans isolated from saline sulfide-rich spring.</title>
        <authorList>
            <person name="Grouzdev D.S."/>
            <person name="Burganskaya E.I."/>
            <person name="Krutkina M.S."/>
            <person name="Sukhacheva M.V."/>
            <person name="Gorlenko V.M."/>
        </authorList>
    </citation>
    <scope>NUCLEOTIDE SEQUENCE [LARGE SCALE GENOMIC DNA]</scope>
    <source>
        <strain evidence="3">Chok-6</strain>
    </source>
</reference>
<keyword evidence="1" id="KW-0732">Signal</keyword>
<protein>
    <submittedName>
        <fullName evidence="3">Glycosyl hydrolase</fullName>
    </submittedName>
</protein>
<evidence type="ECO:0000259" key="2">
    <source>
        <dbReference type="Pfam" id="PF11790"/>
    </source>
</evidence>